<dbReference type="AlphaFoldDB" id="A0A9W8HP26"/>
<evidence type="ECO:0000313" key="2">
    <source>
        <dbReference type="EMBL" id="KAJ2788647.1"/>
    </source>
</evidence>
<dbReference type="EMBL" id="JANBUO010004038">
    <property type="protein sequence ID" value="KAJ2788647.1"/>
    <property type="molecule type" value="Genomic_DNA"/>
</dbReference>
<proteinExistence type="predicted"/>
<protein>
    <submittedName>
        <fullName evidence="2">Uncharacterized protein</fullName>
    </submittedName>
</protein>
<sequence>MFTFSSTLARAFQLAGTRFTSSHSQTSDAPSTTQTVTSVATPSAFHNSFNCCADFKASLGHQQQVQREEALPIDWLLGRFRYYHNVQLERENMYLNAAMAEETQQCEALERDIKKMHVNTDGFVELVIAEWGSDRETVRQKREEAESKLAVARYVMHEHQQIREELVANLAATRKAIAEQIRQQVVLKYELSEAIKTGDARKEQNEALKLKVEEEESKDKRFPDAIEREFEAMREDINQEWTDHVEQMSYKYLNEMDRITSFSTRPRTPGGSYF</sequence>
<keyword evidence="3" id="KW-1185">Reference proteome</keyword>
<feature type="coiled-coil region" evidence="1">
    <location>
        <begin position="85"/>
        <end position="220"/>
    </location>
</feature>
<keyword evidence="1" id="KW-0175">Coiled coil</keyword>
<reference evidence="2" key="1">
    <citation type="submission" date="2022-07" db="EMBL/GenBank/DDBJ databases">
        <title>Phylogenomic reconstructions and comparative analyses of Kickxellomycotina fungi.</title>
        <authorList>
            <person name="Reynolds N.K."/>
            <person name="Stajich J.E."/>
            <person name="Barry K."/>
            <person name="Grigoriev I.V."/>
            <person name="Crous P."/>
            <person name="Smith M.E."/>
        </authorList>
    </citation>
    <scope>NUCLEOTIDE SEQUENCE</scope>
    <source>
        <strain evidence="2">NRRL 1565</strain>
    </source>
</reference>
<accession>A0A9W8HP26</accession>
<dbReference type="Proteomes" id="UP001140094">
    <property type="component" value="Unassembled WGS sequence"/>
</dbReference>
<gene>
    <name evidence="2" type="ORF">H4R20_007331</name>
</gene>
<comment type="caution">
    <text evidence="2">The sequence shown here is derived from an EMBL/GenBank/DDBJ whole genome shotgun (WGS) entry which is preliminary data.</text>
</comment>
<name>A0A9W8HP26_9FUNG</name>
<evidence type="ECO:0000313" key="3">
    <source>
        <dbReference type="Proteomes" id="UP001140094"/>
    </source>
</evidence>
<evidence type="ECO:0000256" key="1">
    <source>
        <dbReference type="SAM" id="Coils"/>
    </source>
</evidence>
<organism evidence="2 3">
    <name type="scientific">Coemansia guatemalensis</name>
    <dbReference type="NCBI Taxonomy" id="2761395"/>
    <lineage>
        <taxon>Eukaryota</taxon>
        <taxon>Fungi</taxon>
        <taxon>Fungi incertae sedis</taxon>
        <taxon>Zoopagomycota</taxon>
        <taxon>Kickxellomycotina</taxon>
        <taxon>Kickxellomycetes</taxon>
        <taxon>Kickxellales</taxon>
        <taxon>Kickxellaceae</taxon>
        <taxon>Coemansia</taxon>
    </lineage>
</organism>